<feature type="chain" id="PRO_5045231539" evidence="5">
    <location>
        <begin position="17"/>
        <end position="280"/>
    </location>
</feature>
<evidence type="ECO:0000256" key="2">
    <source>
        <dbReference type="ARBA" id="ARBA00022525"/>
    </source>
</evidence>
<evidence type="ECO:0000256" key="5">
    <source>
        <dbReference type="SAM" id="SignalP"/>
    </source>
</evidence>
<dbReference type="PANTHER" id="PTHR22801">
    <property type="entry name" value="LITHOSTATHINE"/>
    <property type="match status" value="1"/>
</dbReference>
<keyword evidence="2" id="KW-0964">Secreted</keyword>
<dbReference type="PROSITE" id="PS50041">
    <property type="entry name" value="C_TYPE_LECTIN_2"/>
    <property type="match status" value="1"/>
</dbReference>
<keyword evidence="7" id="KW-1185">Reference proteome</keyword>
<dbReference type="Pfam" id="PF00059">
    <property type="entry name" value="Lectin_C"/>
    <property type="match status" value="1"/>
</dbReference>
<dbReference type="PANTHER" id="PTHR22801:SF63">
    <property type="entry name" value="C-TYPE LECTIN DOMAIN-CONTAINING PROTEIN"/>
    <property type="match status" value="1"/>
</dbReference>
<name>A0ABM0GW60_SACKO</name>
<dbReference type="RefSeq" id="XP_002738657.2">
    <property type="nucleotide sequence ID" value="XM_002738611.2"/>
</dbReference>
<sequence length="280" mass="32736">MFEWLCWLIVLQQAYAADEACDVWTDWMDDENGGLVDFEAVGEFELIEDLRLNYQICDSPSEIECRTAVEPYTPWDQTSQTLQCHLSFGLICFHDDNYNLCQNYEVRVFCPCDIQKGGYNDSAADEFCVEDDLFKVFLSPFLSWKSADDYCRDLYSVDGFEASLAIVEKKVFRNTLRTFLMKTEPFNNPPRHGYWIGCHDREIEGTFMWTNGEDFSLSSEMWQSKNPNNRIIKNCDDVGHDQDCCQLWESPRTNPQFKLDDECCTKRKPFICHIRGRCAM</sequence>
<dbReference type="InterPro" id="IPR050801">
    <property type="entry name" value="Ca-Dep_Lectins_ImmuneDev"/>
</dbReference>
<protein>
    <submittedName>
        <fullName evidence="8">Uncharacterized protein LOC100368198</fullName>
    </submittedName>
</protein>
<keyword evidence="3 5" id="KW-0732">Signal</keyword>
<accession>A0ABM0GW60</accession>
<dbReference type="Gene3D" id="3.10.100.10">
    <property type="entry name" value="Mannose-Binding Protein A, subunit A"/>
    <property type="match status" value="1"/>
</dbReference>
<proteinExistence type="predicted"/>
<gene>
    <name evidence="8" type="primary">LOC100368198</name>
</gene>
<keyword evidence="4" id="KW-0325">Glycoprotein</keyword>
<feature type="signal peptide" evidence="5">
    <location>
        <begin position="1"/>
        <end position="16"/>
    </location>
</feature>
<evidence type="ECO:0000256" key="1">
    <source>
        <dbReference type="ARBA" id="ARBA00004613"/>
    </source>
</evidence>
<dbReference type="GeneID" id="100368198"/>
<feature type="domain" description="C-type lectin" evidence="6">
    <location>
        <begin position="143"/>
        <end position="273"/>
    </location>
</feature>
<dbReference type="SUPFAM" id="SSF56436">
    <property type="entry name" value="C-type lectin-like"/>
    <property type="match status" value="1"/>
</dbReference>
<dbReference type="Pfam" id="PF13330">
    <property type="entry name" value="Mucin2_WxxW"/>
    <property type="match status" value="1"/>
</dbReference>
<evidence type="ECO:0000313" key="7">
    <source>
        <dbReference type="Proteomes" id="UP000694865"/>
    </source>
</evidence>
<reference evidence="8" key="1">
    <citation type="submission" date="2025-08" db="UniProtKB">
        <authorList>
            <consortium name="RefSeq"/>
        </authorList>
    </citation>
    <scope>IDENTIFICATION</scope>
    <source>
        <tissue evidence="8">Testes</tissue>
    </source>
</reference>
<dbReference type="InterPro" id="IPR016186">
    <property type="entry name" value="C-type_lectin-like/link_sf"/>
</dbReference>
<dbReference type="InterPro" id="IPR001304">
    <property type="entry name" value="C-type_lectin-like"/>
</dbReference>
<evidence type="ECO:0000259" key="6">
    <source>
        <dbReference type="PROSITE" id="PS50041"/>
    </source>
</evidence>
<evidence type="ECO:0000313" key="8">
    <source>
        <dbReference type="RefSeq" id="XP_002738657.2"/>
    </source>
</evidence>
<dbReference type="InterPro" id="IPR016187">
    <property type="entry name" value="CTDL_fold"/>
</dbReference>
<evidence type="ECO:0000256" key="3">
    <source>
        <dbReference type="ARBA" id="ARBA00022729"/>
    </source>
</evidence>
<comment type="subcellular location">
    <subcellularLocation>
        <location evidence="1">Secreted</location>
    </subcellularLocation>
</comment>
<evidence type="ECO:0000256" key="4">
    <source>
        <dbReference type="ARBA" id="ARBA00023180"/>
    </source>
</evidence>
<dbReference type="CDD" id="cd00037">
    <property type="entry name" value="CLECT"/>
    <property type="match status" value="1"/>
</dbReference>
<dbReference type="InterPro" id="IPR025155">
    <property type="entry name" value="WxxW_domain"/>
</dbReference>
<dbReference type="Proteomes" id="UP000694865">
    <property type="component" value="Unplaced"/>
</dbReference>
<organism evidence="7 8">
    <name type="scientific">Saccoglossus kowalevskii</name>
    <name type="common">Acorn worm</name>
    <dbReference type="NCBI Taxonomy" id="10224"/>
    <lineage>
        <taxon>Eukaryota</taxon>
        <taxon>Metazoa</taxon>
        <taxon>Hemichordata</taxon>
        <taxon>Enteropneusta</taxon>
        <taxon>Harrimaniidae</taxon>
        <taxon>Saccoglossus</taxon>
    </lineage>
</organism>